<dbReference type="Pfam" id="PF00300">
    <property type="entry name" value="His_Phos_1"/>
    <property type="match status" value="1"/>
</dbReference>
<evidence type="ECO:0000256" key="5">
    <source>
        <dbReference type="PIRSR" id="PIRSR613078-2"/>
    </source>
</evidence>
<dbReference type="PANTHER" id="PTHR11931">
    <property type="entry name" value="PHOSPHOGLYCERATE MUTASE"/>
    <property type="match status" value="1"/>
</dbReference>
<name>A0A1H1VM79_9ACTN</name>
<dbReference type="InterPro" id="IPR013078">
    <property type="entry name" value="His_Pase_superF_clade-1"/>
</dbReference>
<comment type="similarity">
    <text evidence="1">Belongs to the phosphoglycerate mutase family. BPG-dependent PGAM subfamily.</text>
</comment>
<dbReference type="CDD" id="cd07067">
    <property type="entry name" value="HP_PGM_like"/>
    <property type="match status" value="1"/>
</dbReference>
<dbReference type="InterPro" id="IPR005952">
    <property type="entry name" value="Phosphogly_mut1"/>
</dbReference>
<keyword evidence="4" id="KW-0413">Isomerase</keyword>
<evidence type="ECO:0000256" key="4">
    <source>
        <dbReference type="ARBA" id="ARBA00023235"/>
    </source>
</evidence>
<dbReference type="InterPro" id="IPR001345">
    <property type="entry name" value="PG/BPGM_mutase_AS"/>
</dbReference>
<dbReference type="SMART" id="SM00855">
    <property type="entry name" value="PGAM"/>
    <property type="match status" value="1"/>
</dbReference>
<proteinExistence type="inferred from homology"/>
<feature type="binding site" evidence="5">
    <location>
        <position position="76"/>
    </location>
    <ligand>
        <name>substrate</name>
    </ligand>
</feature>
<evidence type="ECO:0000256" key="1">
    <source>
        <dbReference type="ARBA" id="ARBA00006717"/>
    </source>
</evidence>
<keyword evidence="3" id="KW-0324">Glycolysis</keyword>
<dbReference type="Proteomes" id="UP000199103">
    <property type="component" value="Chromosome I"/>
</dbReference>
<dbReference type="Gene3D" id="3.40.50.1240">
    <property type="entry name" value="Phosphoglycerate mutase-like"/>
    <property type="match status" value="1"/>
</dbReference>
<keyword evidence="8" id="KW-1185">Reference proteome</keyword>
<dbReference type="SUPFAM" id="SSF53254">
    <property type="entry name" value="Phosphoglycerate mutase-like"/>
    <property type="match status" value="1"/>
</dbReference>
<dbReference type="AlphaFoldDB" id="A0A1H1VM79"/>
<accession>A0A1H1VM79</accession>
<dbReference type="GO" id="GO:0004619">
    <property type="term" value="F:phosphoglycerate mutase activity"/>
    <property type="evidence" value="ECO:0007669"/>
    <property type="project" value="UniProtKB-EC"/>
</dbReference>
<sequence length="279" mass="32567">MPNDLVLVRHGEAEGNVVREQARQGDESGYTERFVTTPGRRWQLTADGREQARCAGAWIRTVFDGFDRYYASPFTRTTQTATWLALSRPADDRQGEDRRPRWYLNRSLRERDWGDVGSIPRKEFTDRPEYALNARRQRTDPLYWVPPGGESIAQVAENRVRNFLDTLHRELAGRRVLAVTHGEFIWATRLVLERLDDDEFVRLTDDDGQRIGNCEIVHYTRRDPGSGAISDRLEWLRRSRPIGDHRTGWRMQVDDWQRIEYRLYLGDTLADADTDPECS</sequence>
<feature type="site" description="Transition state stabilizer" evidence="6">
    <location>
        <position position="181"/>
    </location>
</feature>
<reference evidence="7 8" key="1">
    <citation type="submission" date="2016-10" db="EMBL/GenBank/DDBJ databases">
        <authorList>
            <person name="de Groot N.N."/>
        </authorList>
    </citation>
    <scope>NUCLEOTIDE SEQUENCE [LARGE SCALE GENOMIC DNA]</scope>
    <source>
        <strain evidence="7 8">DSM 21800</strain>
    </source>
</reference>
<evidence type="ECO:0000256" key="3">
    <source>
        <dbReference type="ARBA" id="ARBA00023152"/>
    </source>
</evidence>
<evidence type="ECO:0000313" key="8">
    <source>
        <dbReference type="Proteomes" id="UP000199103"/>
    </source>
</evidence>
<dbReference type="STRING" id="630515.SAMN04489812_3259"/>
<feature type="binding site" evidence="5">
    <location>
        <begin position="9"/>
        <end position="16"/>
    </location>
    <ligand>
        <name>substrate</name>
    </ligand>
</feature>
<dbReference type="GO" id="GO:0006096">
    <property type="term" value="P:glycolytic process"/>
    <property type="evidence" value="ECO:0007669"/>
    <property type="project" value="UniProtKB-KW"/>
</dbReference>
<organism evidence="7 8">
    <name type="scientific">Microlunatus soli</name>
    <dbReference type="NCBI Taxonomy" id="630515"/>
    <lineage>
        <taxon>Bacteria</taxon>
        <taxon>Bacillati</taxon>
        <taxon>Actinomycetota</taxon>
        <taxon>Actinomycetes</taxon>
        <taxon>Propionibacteriales</taxon>
        <taxon>Propionibacteriaceae</taxon>
        <taxon>Microlunatus</taxon>
    </lineage>
</organism>
<dbReference type="EC" id="5.4.2.11" evidence="2"/>
<dbReference type="EMBL" id="LT629772">
    <property type="protein sequence ID" value="SDS85491.1"/>
    <property type="molecule type" value="Genomic_DNA"/>
</dbReference>
<dbReference type="PROSITE" id="PS00175">
    <property type="entry name" value="PG_MUTASE"/>
    <property type="match status" value="1"/>
</dbReference>
<gene>
    <name evidence="7" type="ORF">SAMN04489812_3259</name>
</gene>
<evidence type="ECO:0000256" key="2">
    <source>
        <dbReference type="ARBA" id="ARBA00012028"/>
    </source>
</evidence>
<protein>
    <recommendedName>
        <fullName evidence="2">phosphoglycerate mutase (2,3-diphosphoglycerate-dependent)</fullName>
        <ecNumber evidence="2">5.4.2.11</ecNumber>
    </recommendedName>
</protein>
<evidence type="ECO:0000256" key="6">
    <source>
        <dbReference type="PIRSR" id="PIRSR613078-3"/>
    </source>
</evidence>
<dbReference type="InterPro" id="IPR029033">
    <property type="entry name" value="His_PPase_superfam"/>
</dbReference>
<evidence type="ECO:0000313" key="7">
    <source>
        <dbReference type="EMBL" id="SDS85491.1"/>
    </source>
</evidence>